<sequence>MSDGQASPFSPSDPGRDRSRRTHTALFRITERFAATPDARARSRHPEQVDPQEAVHLVTALAAGSAPPRSGEPPVDTDDLAAALTLVPEARAQLDGLEASLIGVARGRGMTWAQIAFALGLRSAQAAQQRSDRLAARVDDEDR</sequence>
<evidence type="ECO:0000313" key="3">
    <source>
        <dbReference type="Proteomes" id="UP000435304"/>
    </source>
</evidence>
<organism evidence="2 3">
    <name type="scientific">Auraticoccus cholistanensis</name>
    <dbReference type="NCBI Taxonomy" id="2656650"/>
    <lineage>
        <taxon>Bacteria</taxon>
        <taxon>Bacillati</taxon>
        <taxon>Actinomycetota</taxon>
        <taxon>Actinomycetes</taxon>
        <taxon>Propionibacteriales</taxon>
        <taxon>Propionibacteriaceae</taxon>
        <taxon>Auraticoccus</taxon>
    </lineage>
</organism>
<dbReference type="GO" id="GO:0003677">
    <property type="term" value="F:DNA binding"/>
    <property type="evidence" value="ECO:0007669"/>
    <property type="project" value="UniProtKB-KW"/>
</dbReference>
<gene>
    <name evidence="2" type="ORF">GC722_07225</name>
</gene>
<evidence type="ECO:0000313" key="2">
    <source>
        <dbReference type="EMBL" id="MVA75813.1"/>
    </source>
</evidence>
<feature type="region of interest" description="Disordered" evidence="1">
    <location>
        <begin position="1"/>
        <end position="24"/>
    </location>
</feature>
<keyword evidence="3" id="KW-1185">Reference proteome</keyword>
<dbReference type="RefSeq" id="WP_156609339.1">
    <property type="nucleotide sequence ID" value="NZ_WPCU01000005.1"/>
</dbReference>
<name>A0A6A9USL9_9ACTN</name>
<dbReference type="Proteomes" id="UP000435304">
    <property type="component" value="Unassembled WGS sequence"/>
</dbReference>
<reference evidence="2 3" key="1">
    <citation type="submission" date="2019-12" db="EMBL/GenBank/DDBJ databases">
        <title>Auraticoccus cholistani sp. nov., an actinomycete isolated from soil of Cholistan desert.</title>
        <authorList>
            <person name="Cheema M.T."/>
        </authorList>
    </citation>
    <scope>NUCLEOTIDE SEQUENCE [LARGE SCALE GENOMIC DNA]</scope>
    <source>
        <strain evidence="2 3">F435</strain>
    </source>
</reference>
<protein>
    <submittedName>
        <fullName evidence="2">DNA-binding protein</fullName>
    </submittedName>
</protein>
<accession>A0A6A9USL9</accession>
<dbReference type="EMBL" id="WPCU01000005">
    <property type="protein sequence ID" value="MVA75813.1"/>
    <property type="molecule type" value="Genomic_DNA"/>
</dbReference>
<evidence type="ECO:0000256" key="1">
    <source>
        <dbReference type="SAM" id="MobiDB-lite"/>
    </source>
</evidence>
<keyword evidence="2" id="KW-0238">DNA-binding</keyword>
<dbReference type="AlphaFoldDB" id="A0A6A9USL9"/>
<proteinExistence type="predicted"/>
<comment type="caution">
    <text evidence="2">The sequence shown here is derived from an EMBL/GenBank/DDBJ whole genome shotgun (WGS) entry which is preliminary data.</text>
</comment>